<sequence length="73" mass="8974">MLVHQPHHLRQHTYWQWVCRMFSQTEVEAYLDQLPQQLAQIATSEQRQRWILTSWQTWPLPPALDLDYWLEEA</sequence>
<dbReference type="AlphaFoldDB" id="A0A1H6RFQ8"/>
<gene>
    <name evidence="1" type="ORF">SAMN05421831_103116</name>
</gene>
<reference evidence="2" key="1">
    <citation type="submission" date="2016-10" db="EMBL/GenBank/DDBJ databases">
        <authorList>
            <person name="Varghese N."/>
            <person name="Submissions S."/>
        </authorList>
    </citation>
    <scope>NUCLEOTIDE SEQUENCE [LARGE SCALE GENOMIC DNA]</scope>
    <source>
        <strain evidence="2">DSM 7165</strain>
    </source>
</reference>
<proteinExistence type="predicted"/>
<name>A0A1H6RFQ8_9GAMM</name>
<dbReference type="Proteomes" id="UP000242999">
    <property type="component" value="Unassembled WGS sequence"/>
</dbReference>
<keyword evidence="2" id="KW-1185">Reference proteome</keyword>
<protein>
    <submittedName>
        <fullName evidence="1">Uncharacterized protein</fullName>
    </submittedName>
</protein>
<dbReference type="STRING" id="64971.SAMN05421831_103116"/>
<dbReference type="EMBL" id="FNYH01000003">
    <property type="protein sequence ID" value="SEI51367.1"/>
    <property type="molecule type" value="Genomic_DNA"/>
</dbReference>
<evidence type="ECO:0000313" key="1">
    <source>
        <dbReference type="EMBL" id="SEI51367.1"/>
    </source>
</evidence>
<organism evidence="1 2">
    <name type="scientific">Allopseudospirillum japonicum</name>
    <dbReference type="NCBI Taxonomy" id="64971"/>
    <lineage>
        <taxon>Bacteria</taxon>
        <taxon>Pseudomonadati</taxon>
        <taxon>Pseudomonadota</taxon>
        <taxon>Gammaproteobacteria</taxon>
        <taxon>Oceanospirillales</taxon>
        <taxon>Oceanospirillaceae</taxon>
        <taxon>Allopseudospirillum</taxon>
    </lineage>
</organism>
<dbReference type="RefSeq" id="WP_143051942.1">
    <property type="nucleotide sequence ID" value="NZ_FNYH01000003.1"/>
</dbReference>
<evidence type="ECO:0000313" key="2">
    <source>
        <dbReference type="Proteomes" id="UP000242999"/>
    </source>
</evidence>
<accession>A0A1H6RFQ8</accession>